<evidence type="ECO:0000313" key="6">
    <source>
        <dbReference type="Proteomes" id="UP000037696"/>
    </source>
</evidence>
<dbReference type="GO" id="GO:0016740">
    <property type="term" value="F:transferase activity"/>
    <property type="evidence" value="ECO:0007669"/>
    <property type="project" value="UniProtKB-KW"/>
</dbReference>
<gene>
    <name evidence="5" type="ORF">ACN38_g12856</name>
</gene>
<feature type="domain" description="Gamma-glutamylcyclotransferase AIG2-like" evidence="4">
    <location>
        <begin position="108"/>
        <end position="228"/>
    </location>
</feature>
<organism evidence="5 6">
    <name type="scientific">Penicillium nordicum</name>
    <dbReference type="NCBI Taxonomy" id="229535"/>
    <lineage>
        <taxon>Eukaryota</taxon>
        <taxon>Fungi</taxon>
        <taxon>Dikarya</taxon>
        <taxon>Ascomycota</taxon>
        <taxon>Pezizomycotina</taxon>
        <taxon>Eurotiomycetes</taxon>
        <taxon>Eurotiomycetidae</taxon>
        <taxon>Eurotiales</taxon>
        <taxon>Aspergillaceae</taxon>
        <taxon>Penicillium</taxon>
    </lineage>
</organism>
<dbReference type="AlphaFoldDB" id="A0A0N0RXA1"/>
<evidence type="ECO:0000256" key="3">
    <source>
        <dbReference type="ARBA" id="ARBA00030602"/>
    </source>
</evidence>
<comment type="similarity">
    <text evidence="1">Belongs to the gamma-glutamylcyclotransferase family.</text>
</comment>
<evidence type="ECO:0000259" key="4">
    <source>
        <dbReference type="Pfam" id="PF06094"/>
    </source>
</evidence>
<dbReference type="OrthoDB" id="3262926at2759"/>
<keyword evidence="2" id="KW-0808">Transferase</keyword>
<dbReference type="SUPFAM" id="SSF110857">
    <property type="entry name" value="Gamma-glutamyl cyclotransferase-like"/>
    <property type="match status" value="1"/>
</dbReference>
<sequence>MGTPSRDPDELCCGGLRTQIGASGINLSTVVSFIYTRGTDFDSYTYLYAFDTSLLTAVMTTDRPSLMQRKFMQFFAEQGDASEGHTSSQCPANPSHSYTPEPFEKQYFFFYGTLMDPPTLASILQLPERPIMRPAKVVGYHIKLWGPYPALLVGPPLHPVEGLANEVQSQEQLDRLSAYETSKYRIKACMIKFPSENGGEGERVRGMAFVWNGESEELRKGNFSLEKWLQQQKRKGP</sequence>
<dbReference type="CDD" id="cd06661">
    <property type="entry name" value="GGCT_like"/>
    <property type="match status" value="1"/>
</dbReference>
<dbReference type="PANTHER" id="PTHR31544:SF4">
    <property type="entry name" value="GAMMA-GLUTAMYLCYCLOTRANSFERASE-RELATED"/>
    <property type="match status" value="1"/>
</dbReference>
<dbReference type="Pfam" id="PF06094">
    <property type="entry name" value="GGACT"/>
    <property type="match status" value="1"/>
</dbReference>
<dbReference type="Gene3D" id="3.10.490.10">
    <property type="entry name" value="Gamma-glutamyl cyclotransferase-like"/>
    <property type="match status" value="1"/>
</dbReference>
<dbReference type="EMBL" id="LHQQ01000465">
    <property type="protein sequence ID" value="KOS36403.1"/>
    <property type="molecule type" value="Genomic_DNA"/>
</dbReference>
<comment type="caution">
    <text evidence="5">The sequence shown here is derived from an EMBL/GenBank/DDBJ whole genome shotgun (WGS) entry which is preliminary data.</text>
</comment>
<evidence type="ECO:0000313" key="5">
    <source>
        <dbReference type="EMBL" id="KOS36403.1"/>
    </source>
</evidence>
<dbReference type="InterPro" id="IPR009288">
    <property type="entry name" value="AIG2-like_dom"/>
</dbReference>
<dbReference type="Proteomes" id="UP000037696">
    <property type="component" value="Unassembled WGS sequence"/>
</dbReference>
<evidence type="ECO:0000256" key="2">
    <source>
        <dbReference type="ARBA" id="ARBA00022679"/>
    </source>
</evidence>
<dbReference type="InterPro" id="IPR036568">
    <property type="entry name" value="GGCT-like_sf"/>
</dbReference>
<accession>A0A0N0RXA1</accession>
<proteinExistence type="inferred from homology"/>
<dbReference type="InterPro" id="IPR045038">
    <property type="entry name" value="AIG2-like"/>
</dbReference>
<dbReference type="PANTHER" id="PTHR31544">
    <property type="entry name" value="AIG2-LIKE PROTEIN D"/>
    <property type="match status" value="1"/>
</dbReference>
<name>A0A0N0RXA1_9EURO</name>
<dbReference type="InterPro" id="IPR013024">
    <property type="entry name" value="GGCT-like"/>
</dbReference>
<evidence type="ECO:0000256" key="1">
    <source>
        <dbReference type="ARBA" id="ARBA00008861"/>
    </source>
</evidence>
<reference evidence="5 6" key="1">
    <citation type="submission" date="2015-08" db="EMBL/GenBank/DDBJ databases">
        <title>Genome sequencing of Penicillium nordicum.</title>
        <authorList>
            <person name="Nguyen H.D."/>
            <person name="Seifert K.A."/>
        </authorList>
    </citation>
    <scope>NUCLEOTIDE SEQUENCE [LARGE SCALE GENOMIC DNA]</scope>
    <source>
        <strain evidence="5 6">DAOMC 185683</strain>
    </source>
</reference>
<protein>
    <recommendedName>
        <fullName evidence="3">Putative gamma-glutamylcyclotransferase</fullName>
    </recommendedName>
</protein>
<keyword evidence="6" id="KW-1185">Reference proteome</keyword>